<dbReference type="GO" id="GO:0033557">
    <property type="term" value="C:Slx1-Slx4 complex"/>
    <property type="evidence" value="ECO:0007669"/>
    <property type="project" value="InterPro"/>
</dbReference>
<feature type="region of interest" description="Disordered" evidence="8">
    <location>
        <begin position="269"/>
        <end position="293"/>
    </location>
</feature>
<keyword evidence="9" id="KW-1185">Reference proteome</keyword>
<dbReference type="PANTHER" id="PTHR21541">
    <property type="entry name" value="BTB POZ DOMAIN CONTAINING 12"/>
    <property type="match status" value="1"/>
</dbReference>
<dbReference type="GO" id="GO:0006260">
    <property type="term" value="P:DNA replication"/>
    <property type="evidence" value="ECO:0007669"/>
    <property type="project" value="InterPro"/>
</dbReference>
<comment type="subcellular location">
    <subcellularLocation>
        <location evidence="1">Nucleus</location>
    </subcellularLocation>
</comment>
<evidence type="ECO:0000313" key="10">
    <source>
        <dbReference type="RefSeq" id="XP_013399186.1"/>
    </source>
</evidence>
<dbReference type="CDD" id="cd22999">
    <property type="entry name" value="SAP_SLX4"/>
    <property type="match status" value="1"/>
</dbReference>
<proteinExistence type="inferred from homology"/>
<feature type="compositionally biased region" description="Polar residues" evidence="8">
    <location>
        <begin position="125"/>
        <end position="146"/>
    </location>
</feature>
<organism evidence="9 10">
    <name type="scientific">Lingula anatina</name>
    <name type="common">Brachiopod</name>
    <name type="synonym">Lingula unguis</name>
    <dbReference type="NCBI Taxonomy" id="7574"/>
    <lineage>
        <taxon>Eukaryota</taxon>
        <taxon>Metazoa</taxon>
        <taxon>Spiralia</taxon>
        <taxon>Lophotrochozoa</taxon>
        <taxon>Brachiopoda</taxon>
        <taxon>Linguliformea</taxon>
        <taxon>Lingulata</taxon>
        <taxon>Lingulida</taxon>
        <taxon>Linguloidea</taxon>
        <taxon>Lingulidae</taxon>
        <taxon>Lingula</taxon>
    </lineage>
</organism>
<dbReference type="STRING" id="7574.A0A1S3IMR4"/>
<evidence type="ECO:0000256" key="3">
    <source>
        <dbReference type="ARBA" id="ARBA00022763"/>
    </source>
</evidence>
<dbReference type="InterPro" id="IPR018574">
    <property type="entry name" value="Structure-sp_endonuc_su_Slx4"/>
</dbReference>
<evidence type="ECO:0000256" key="2">
    <source>
        <dbReference type="ARBA" id="ARBA00006661"/>
    </source>
</evidence>
<dbReference type="KEGG" id="lak:106165521"/>
<evidence type="ECO:0000256" key="8">
    <source>
        <dbReference type="SAM" id="MobiDB-lite"/>
    </source>
</evidence>
<keyword evidence="4" id="KW-0233">DNA recombination</keyword>
<evidence type="ECO:0000256" key="4">
    <source>
        <dbReference type="ARBA" id="ARBA00023172"/>
    </source>
</evidence>
<gene>
    <name evidence="10" type="primary">LOC106165521</name>
</gene>
<protein>
    <recommendedName>
        <fullName evidence="7">Structure-specific endonuclease subunit SLX4</fullName>
    </recommendedName>
</protein>
<dbReference type="GO" id="GO:0006281">
    <property type="term" value="P:DNA repair"/>
    <property type="evidence" value="ECO:0007669"/>
    <property type="project" value="UniProtKB-KW"/>
</dbReference>
<evidence type="ECO:0000256" key="7">
    <source>
        <dbReference type="ARBA" id="ARBA00029496"/>
    </source>
</evidence>
<dbReference type="GeneID" id="106165521"/>
<dbReference type="Proteomes" id="UP000085678">
    <property type="component" value="Unplaced"/>
</dbReference>
<evidence type="ECO:0000256" key="6">
    <source>
        <dbReference type="ARBA" id="ARBA00023242"/>
    </source>
</evidence>
<keyword evidence="5" id="KW-0234">DNA repair</keyword>
<feature type="compositionally biased region" description="Acidic residues" evidence="8">
    <location>
        <begin position="163"/>
        <end position="179"/>
    </location>
</feature>
<dbReference type="InParanoid" id="A0A1S3IMR4"/>
<evidence type="ECO:0000256" key="5">
    <source>
        <dbReference type="ARBA" id="ARBA00023204"/>
    </source>
</evidence>
<keyword evidence="3" id="KW-0227">DNA damage</keyword>
<reference evidence="10" key="1">
    <citation type="submission" date="2025-08" db="UniProtKB">
        <authorList>
            <consortium name="RefSeq"/>
        </authorList>
    </citation>
    <scope>IDENTIFICATION</scope>
    <source>
        <tissue evidence="10">Gonads</tissue>
    </source>
</reference>
<dbReference type="GO" id="GO:0000712">
    <property type="term" value="P:resolution of meiotic recombination intermediates"/>
    <property type="evidence" value="ECO:0007669"/>
    <property type="project" value="TreeGrafter"/>
</dbReference>
<feature type="compositionally biased region" description="Basic residues" evidence="8">
    <location>
        <begin position="92"/>
        <end position="103"/>
    </location>
</feature>
<evidence type="ECO:0000313" key="9">
    <source>
        <dbReference type="Proteomes" id="UP000085678"/>
    </source>
</evidence>
<feature type="compositionally biased region" description="Basic residues" evidence="8">
    <location>
        <begin position="273"/>
        <end position="284"/>
    </location>
</feature>
<keyword evidence="6" id="KW-0539">Nucleus</keyword>
<name>A0A1S3IMR4_LINAN</name>
<dbReference type="PANTHER" id="PTHR21541:SF3">
    <property type="entry name" value="STRUCTURE-SPECIFIC ENDONUCLEASE SUBUNIT SLX4"/>
    <property type="match status" value="1"/>
</dbReference>
<dbReference type="RefSeq" id="XP_013399186.1">
    <property type="nucleotide sequence ID" value="XM_013543732.2"/>
</dbReference>
<dbReference type="Pfam" id="PF09494">
    <property type="entry name" value="Slx4"/>
    <property type="match status" value="1"/>
</dbReference>
<dbReference type="AlphaFoldDB" id="A0A1S3IMR4"/>
<sequence>MPNYDDMVTPELKRAVQKYGVRPNMAKKRMRTLLTHIYKETHQYETDTDCEMSFHNEKSDDVGIPAKAVGPDSGDTSDGLPNIDATKEPKGIKRGPRGPRKTKQLAASVSGTERKVAAPKKSTNKVEVNSSPDGTLSRQTQISATRAKSVVPESRTKAHEISSEEEESFSTQEESEEERLEEALLEETIMPEEDEDITPSQQVSSADLHSKLMSFILSDKQLHSKILHYEPLELGDLQDAINAAGIRCGQQKLMEFLDEKCITFTMRKLQKGDRRKKQTKKKDKSVKSTQNNE</sequence>
<accession>A0A1S3IMR4</accession>
<dbReference type="OrthoDB" id="5576441at2759"/>
<evidence type="ECO:0000256" key="1">
    <source>
        <dbReference type="ARBA" id="ARBA00004123"/>
    </source>
</evidence>
<comment type="similarity">
    <text evidence="2">Belongs to the SLX4 family.</text>
</comment>
<feature type="region of interest" description="Disordered" evidence="8">
    <location>
        <begin position="55"/>
        <end position="179"/>
    </location>
</feature>